<keyword evidence="1" id="KW-0805">Transcription regulation</keyword>
<keyword evidence="6" id="KW-1185">Reference proteome</keyword>
<organism evidence="5 6">
    <name type="scientific">Labilithrix luteola</name>
    <dbReference type="NCBI Taxonomy" id="1391654"/>
    <lineage>
        <taxon>Bacteria</taxon>
        <taxon>Pseudomonadati</taxon>
        <taxon>Myxococcota</taxon>
        <taxon>Polyangia</taxon>
        <taxon>Polyangiales</taxon>
        <taxon>Labilitrichaceae</taxon>
        <taxon>Labilithrix</taxon>
    </lineage>
</organism>
<reference evidence="5 6" key="1">
    <citation type="submission" date="2015-08" db="EMBL/GenBank/DDBJ databases">
        <authorList>
            <person name="Babu N.S."/>
            <person name="Beckwith C.J."/>
            <person name="Beseler K.G."/>
            <person name="Brison A."/>
            <person name="Carone J.V."/>
            <person name="Caskin T.P."/>
            <person name="Diamond M."/>
            <person name="Durham M.E."/>
            <person name="Foxe J.M."/>
            <person name="Go M."/>
            <person name="Henderson B.A."/>
            <person name="Jones I.B."/>
            <person name="McGettigan J.A."/>
            <person name="Micheletti S.J."/>
            <person name="Nasrallah M.E."/>
            <person name="Ortiz D."/>
            <person name="Piller C.R."/>
            <person name="Privatt S.R."/>
            <person name="Schneider S.L."/>
            <person name="Sharp S."/>
            <person name="Smith T.C."/>
            <person name="Stanton J.D."/>
            <person name="Ullery H.E."/>
            <person name="Wilson R.J."/>
            <person name="Serrano M.G."/>
            <person name="Buck G."/>
            <person name="Lee V."/>
            <person name="Wang Y."/>
            <person name="Carvalho R."/>
            <person name="Voegtly L."/>
            <person name="Shi R."/>
            <person name="Duckworth R."/>
            <person name="Johnson A."/>
            <person name="Loviza R."/>
            <person name="Walstead R."/>
            <person name="Shah Z."/>
            <person name="Kiflezghi M."/>
            <person name="Wade K."/>
            <person name="Ball S.L."/>
            <person name="Bradley K.W."/>
            <person name="Asai D.J."/>
            <person name="Bowman C.A."/>
            <person name="Russell D.A."/>
            <person name="Pope W.H."/>
            <person name="Jacobs-Sera D."/>
            <person name="Hendrix R.W."/>
            <person name="Hatfull G.F."/>
        </authorList>
    </citation>
    <scope>NUCLEOTIDE SEQUENCE [LARGE SCALE GENOMIC DNA]</scope>
    <source>
        <strain evidence="5 6">DSM 27648</strain>
    </source>
</reference>
<name>A0A0K1PY16_9BACT</name>
<dbReference type="CDD" id="cd06170">
    <property type="entry name" value="LuxR_C_like"/>
    <property type="match status" value="1"/>
</dbReference>
<dbReference type="PANTHER" id="PTHR44688">
    <property type="entry name" value="DNA-BINDING TRANSCRIPTIONAL ACTIVATOR DEVR_DOSR"/>
    <property type="match status" value="1"/>
</dbReference>
<dbReference type="KEGG" id="llu:AKJ09_05066"/>
<dbReference type="AlphaFoldDB" id="A0A0K1PY16"/>
<sequence length="318" mass="34065">MRELCRRGLDADTFRRLLRARLFALVPFDAYCVNTADPHTLDVTSSIGDGLDAAEASRLFAIEHARTDVNILADLARARINVATIGAHPERSERMRAIFLPRGYVDELRAALVEHGRCWGYLHLFRTTRFTPAEKRIIASLVKDVAVALRSAGAHTPNGAAGPVAPGVLTFGRDGMLRKTTSTAHTLLDAIPVDERHGGPPHAIVSLAAAANARGVTVESAVASRRGPLRLVALAEVEGAVVIVDAARRAQIVDAILTQHRLSSREQEVCRAILRGLSDKEIATTLVVGIETVKAHTRAAFAKLSVSGRGGLLAKLGV</sequence>
<evidence type="ECO:0000256" key="2">
    <source>
        <dbReference type="ARBA" id="ARBA00023125"/>
    </source>
</evidence>
<evidence type="ECO:0000256" key="3">
    <source>
        <dbReference type="ARBA" id="ARBA00023163"/>
    </source>
</evidence>
<dbReference type="RefSeq" id="WP_146649365.1">
    <property type="nucleotide sequence ID" value="NZ_CP012333.1"/>
</dbReference>
<dbReference type="SMART" id="SM00421">
    <property type="entry name" value="HTH_LUXR"/>
    <property type="match status" value="1"/>
</dbReference>
<evidence type="ECO:0000256" key="1">
    <source>
        <dbReference type="ARBA" id="ARBA00023015"/>
    </source>
</evidence>
<dbReference type="Gene3D" id="1.10.10.10">
    <property type="entry name" value="Winged helix-like DNA-binding domain superfamily/Winged helix DNA-binding domain"/>
    <property type="match status" value="1"/>
</dbReference>
<feature type="domain" description="HTH luxR-type" evidence="4">
    <location>
        <begin position="255"/>
        <end position="318"/>
    </location>
</feature>
<protein>
    <submittedName>
        <fullName evidence="5">Transcriptional regulator, LuxR family</fullName>
    </submittedName>
</protein>
<dbReference type="GO" id="GO:0003677">
    <property type="term" value="F:DNA binding"/>
    <property type="evidence" value="ECO:0007669"/>
    <property type="project" value="UniProtKB-KW"/>
</dbReference>
<gene>
    <name evidence="5" type="ORF">AKJ09_05066</name>
</gene>
<accession>A0A0K1PY16</accession>
<dbReference type="OrthoDB" id="9797341at2"/>
<dbReference type="STRING" id="1391654.AKJ09_05066"/>
<keyword evidence="2" id="KW-0238">DNA-binding</keyword>
<dbReference type="PRINTS" id="PR00038">
    <property type="entry name" value="HTHLUXR"/>
</dbReference>
<proteinExistence type="predicted"/>
<dbReference type="InterPro" id="IPR016032">
    <property type="entry name" value="Sig_transdc_resp-reg_C-effctor"/>
</dbReference>
<dbReference type="EMBL" id="CP012333">
    <property type="protein sequence ID" value="AKU98402.1"/>
    <property type="molecule type" value="Genomic_DNA"/>
</dbReference>
<dbReference type="InterPro" id="IPR000792">
    <property type="entry name" value="Tscrpt_reg_LuxR_C"/>
</dbReference>
<dbReference type="PANTHER" id="PTHR44688:SF16">
    <property type="entry name" value="DNA-BINDING TRANSCRIPTIONAL ACTIVATOR DEVR_DOSR"/>
    <property type="match status" value="1"/>
</dbReference>
<dbReference type="Pfam" id="PF00196">
    <property type="entry name" value="GerE"/>
    <property type="match status" value="1"/>
</dbReference>
<evidence type="ECO:0000313" key="5">
    <source>
        <dbReference type="EMBL" id="AKU98402.1"/>
    </source>
</evidence>
<dbReference type="PROSITE" id="PS50043">
    <property type="entry name" value="HTH_LUXR_2"/>
    <property type="match status" value="1"/>
</dbReference>
<dbReference type="GO" id="GO:0006355">
    <property type="term" value="P:regulation of DNA-templated transcription"/>
    <property type="evidence" value="ECO:0007669"/>
    <property type="project" value="InterPro"/>
</dbReference>
<dbReference type="SUPFAM" id="SSF46894">
    <property type="entry name" value="C-terminal effector domain of the bipartite response regulators"/>
    <property type="match status" value="1"/>
</dbReference>
<evidence type="ECO:0000259" key="4">
    <source>
        <dbReference type="PROSITE" id="PS50043"/>
    </source>
</evidence>
<dbReference type="InterPro" id="IPR036388">
    <property type="entry name" value="WH-like_DNA-bd_sf"/>
</dbReference>
<keyword evidence="3" id="KW-0804">Transcription</keyword>
<evidence type="ECO:0000313" key="6">
    <source>
        <dbReference type="Proteomes" id="UP000064967"/>
    </source>
</evidence>
<dbReference type="Proteomes" id="UP000064967">
    <property type="component" value="Chromosome"/>
</dbReference>